<name>A0ABY7KM10_9ACTN</name>
<organism evidence="1 2">
    <name type="scientific">Streptomyces cinnabarinus</name>
    <dbReference type="NCBI Taxonomy" id="67287"/>
    <lineage>
        <taxon>Bacteria</taxon>
        <taxon>Bacillati</taxon>
        <taxon>Actinomycetota</taxon>
        <taxon>Actinomycetes</taxon>
        <taxon>Kitasatosporales</taxon>
        <taxon>Streptomycetaceae</taxon>
        <taxon>Streptomyces</taxon>
    </lineage>
</organism>
<proteinExistence type="predicted"/>
<sequence length="89" mass="9522">MFAPAAWAAYALLVLATVVALVREPALRPDPGQVFFTDSLLTVQLVLLVGQTAGIAWHEAFHDNRGDVRAARGDLDGAVEDFGYAQAIL</sequence>
<gene>
    <name evidence="1" type="ORF">STRCI_006160</name>
</gene>
<accession>A0ABY7KM10</accession>
<keyword evidence="2" id="KW-1185">Reference proteome</keyword>
<evidence type="ECO:0000313" key="1">
    <source>
        <dbReference type="EMBL" id="WAZ24715.1"/>
    </source>
</evidence>
<reference evidence="1" key="1">
    <citation type="submission" date="2022-12" db="EMBL/GenBank/DDBJ databases">
        <authorList>
            <person name="Ruckert C."/>
            <person name="Busche T."/>
            <person name="Kalinowski J."/>
            <person name="Wittmann C."/>
        </authorList>
    </citation>
    <scope>NUCLEOTIDE SEQUENCE</scope>
    <source>
        <strain evidence="1">DSM 40467</strain>
    </source>
</reference>
<dbReference type="RefSeq" id="WP_269662205.1">
    <property type="nucleotide sequence ID" value="NZ_CP114413.1"/>
</dbReference>
<evidence type="ECO:0000313" key="2">
    <source>
        <dbReference type="Proteomes" id="UP001164439"/>
    </source>
</evidence>
<dbReference type="EMBL" id="CP114413">
    <property type="protein sequence ID" value="WAZ24715.1"/>
    <property type="molecule type" value="Genomic_DNA"/>
</dbReference>
<dbReference type="Proteomes" id="UP001164439">
    <property type="component" value="Chromosome"/>
</dbReference>
<protein>
    <submittedName>
        <fullName evidence="1">Uncharacterized protein</fullName>
    </submittedName>
</protein>